<dbReference type="EMBL" id="BDQI01000049">
    <property type="protein sequence ID" value="GAX58272.1"/>
    <property type="molecule type" value="Genomic_DNA"/>
</dbReference>
<evidence type="ECO:0000256" key="4">
    <source>
        <dbReference type="PIRSR" id="PIRSR000097-1"/>
    </source>
</evidence>
<feature type="domain" description="NADP-dependent oxidoreductase" evidence="7">
    <location>
        <begin position="24"/>
        <end position="262"/>
    </location>
</feature>
<dbReference type="Gene3D" id="3.20.20.100">
    <property type="entry name" value="NADP-dependent oxidoreductase domain"/>
    <property type="match status" value="1"/>
</dbReference>
<feature type="binding site" evidence="5">
    <location>
        <position position="113"/>
    </location>
    <ligand>
        <name>substrate</name>
    </ligand>
</feature>
<dbReference type="PROSITE" id="PS00063">
    <property type="entry name" value="ALDOKETO_REDUCTASE_3"/>
    <property type="match status" value="1"/>
</dbReference>
<comment type="similarity">
    <text evidence="1">Belongs to the aldo/keto reductase family.</text>
</comment>
<dbReference type="Pfam" id="PF00248">
    <property type="entry name" value="Aldo_ket_red"/>
    <property type="match status" value="1"/>
</dbReference>
<dbReference type="PANTHER" id="PTHR43827:SF3">
    <property type="entry name" value="NADP-DEPENDENT OXIDOREDUCTASE DOMAIN-CONTAINING PROTEIN"/>
    <property type="match status" value="1"/>
</dbReference>
<dbReference type="PROSITE" id="PS00798">
    <property type="entry name" value="ALDOKETO_REDUCTASE_1"/>
    <property type="match status" value="1"/>
</dbReference>
<evidence type="ECO:0000313" key="8">
    <source>
        <dbReference type="EMBL" id="GAX58272.1"/>
    </source>
</evidence>
<evidence type="ECO:0000256" key="5">
    <source>
        <dbReference type="PIRSR" id="PIRSR000097-2"/>
    </source>
</evidence>
<dbReference type="CDD" id="cd19071">
    <property type="entry name" value="AKR_AKR1-5-like"/>
    <property type="match status" value="1"/>
</dbReference>
<keyword evidence="9" id="KW-1185">Reference proteome</keyword>
<feature type="site" description="Lowers pKa of active site Tyr" evidence="6">
    <location>
        <position position="83"/>
    </location>
</feature>
<comment type="caution">
    <text evidence="8">The sequence shown here is derived from an EMBL/GenBank/DDBJ whole genome shotgun (WGS) entry which is preliminary data.</text>
</comment>
<dbReference type="InterPro" id="IPR020471">
    <property type="entry name" value="AKR"/>
</dbReference>
<keyword evidence="2" id="KW-0521">NADP</keyword>
<organism evidence="8 9">
    <name type="scientific">Streptomyces olivochromogenes</name>
    <dbReference type="NCBI Taxonomy" id="1963"/>
    <lineage>
        <taxon>Bacteria</taxon>
        <taxon>Bacillati</taxon>
        <taxon>Actinomycetota</taxon>
        <taxon>Actinomycetes</taxon>
        <taxon>Kitasatosporales</taxon>
        <taxon>Streptomycetaceae</taxon>
        <taxon>Streptomyces</taxon>
    </lineage>
</organism>
<accession>A0A250VW79</accession>
<dbReference type="RefSeq" id="WP_067374458.1">
    <property type="nucleotide sequence ID" value="NZ_BDQI01000049.1"/>
</dbReference>
<dbReference type="GO" id="GO:0016616">
    <property type="term" value="F:oxidoreductase activity, acting on the CH-OH group of donors, NAD or NADP as acceptor"/>
    <property type="evidence" value="ECO:0007669"/>
    <property type="project" value="UniProtKB-ARBA"/>
</dbReference>
<evidence type="ECO:0000313" key="9">
    <source>
        <dbReference type="Proteomes" id="UP000217446"/>
    </source>
</evidence>
<dbReference type="PANTHER" id="PTHR43827">
    <property type="entry name" value="2,5-DIKETO-D-GLUCONIC ACID REDUCTASE"/>
    <property type="match status" value="1"/>
</dbReference>
<evidence type="ECO:0000256" key="2">
    <source>
        <dbReference type="ARBA" id="ARBA00022857"/>
    </source>
</evidence>
<evidence type="ECO:0000259" key="7">
    <source>
        <dbReference type="Pfam" id="PF00248"/>
    </source>
</evidence>
<proteinExistence type="inferred from homology"/>
<dbReference type="PRINTS" id="PR00069">
    <property type="entry name" value="ALDKETRDTASE"/>
</dbReference>
<keyword evidence="3" id="KW-0560">Oxidoreductase</keyword>
<gene>
    <name evidence="8" type="primary">ara1</name>
    <name evidence="8" type="ORF">SO3561_09844</name>
</gene>
<dbReference type="FunFam" id="3.20.20.100:FF:000002">
    <property type="entry name" value="2,5-diketo-D-gluconic acid reductase A"/>
    <property type="match status" value="1"/>
</dbReference>
<evidence type="ECO:0000256" key="1">
    <source>
        <dbReference type="ARBA" id="ARBA00007905"/>
    </source>
</evidence>
<evidence type="ECO:0000256" key="3">
    <source>
        <dbReference type="ARBA" id="ARBA00023002"/>
    </source>
</evidence>
<name>A0A250VW79_STROL</name>
<dbReference type="STRING" id="1963.AQJ27_27470"/>
<dbReference type="InterPro" id="IPR018170">
    <property type="entry name" value="Aldo/ket_reductase_CS"/>
</dbReference>
<dbReference type="Proteomes" id="UP000217446">
    <property type="component" value="Unassembled WGS sequence"/>
</dbReference>
<dbReference type="PIRSF" id="PIRSF000097">
    <property type="entry name" value="AKR"/>
    <property type="match status" value="1"/>
</dbReference>
<dbReference type="PROSITE" id="PS00062">
    <property type="entry name" value="ALDOKETO_REDUCTASE_2"/>
    <property type="match status" value="1"/>
</dbReference>
<dbReference type="SUPFAM" id="SSF51430">
    <property type="entry name" value="NAD(P)-linked oxidoreductase"/>
    <property type="match status" value="1"/>
</dbReference>
<dbReference type="InterPro" id="IPR023210">
    <property type="entry name" value="NADP_OxRdtase_dom"/>
</dbReference>
<evidence type="ECO:0000256" key="6">
    <source>
        <dbReference type="PIRSR" id="PIRSR000097-3"/>
    </source>
</evidence>
<feature type="active site" description="Proton donor" evidence="4">
    <location>
        <position position="58"/>
    </location>
</feature>
<protein>
    <submittedName>
        <fullName evidence="8">2,5-diketo-D-gluconic acid reductase</fullName>
    </submittedName>
</protein>
<sequence>MNLNAATSGGGARLLADGNQVPVLGLGVWQVPPGRACVDAVRWALDAGYRHIDTAQAYGNEESVGRALRDSGVPRDQVFITTKFHPRGDDPVAQAEDSLRRLGLEQVDLYLVHWPEGGPTRAWAGMERAQERGLARSIGVSNYDAAELEAVIAAGTVPPAVNQILFNPRHRRRALLDACGRFDVAVEAYSPLGTGRYVDDTTVATIARRTGRTPAQVLLRWGLQHGLVVVAKSTHRDRIHENAQIHDFTLSAEDMAELDALDRTGGTDRALEAKWW</sequence>
<reference evidence="9" key="1">
    <citation type="submission" date="2017-05" db="EMBL/GenBank/DDBJ databases">
        <title>Streptomyces olivochromogenes NBRC 3561 whole genome shotgun sequence.</title>
        <authorList>
            <person name="Dohra H."/>
            <person name="Kodani S."/>
        </authorList>
    </citation>
    <scope>NUCLEOTIDE SEQUENCE [LARGE SCALE GENOMIC DNA]</scope>
    <source>
        <strain evidence="9">NBRC 3561</strain>
    </source>
</reference>
<dbReference type="InterPro" id="IPR036812">
    <property type="entry name" value="NAD(P)_OxRdtase_dom_sf"/>
</dbReference>
<dbReference type="AlphaFoldDB" id="A0A250VW79"/>